<organism evidence="3 4">
    <name type="scientific">Erythroxylum novogranatense</name>
    <dbReference type="NCBI Taxonomy" id="1862640"/>
    <lineage>
        <taxon>Eukaryota</taxon>
        <taxon>Viridiplantae</taxon>
        <taxon>Streptophyta</taxon>
        <taxon>Embryophyta</taxon>
        <taxon>Tracheophyta</taxon>
        <taxon>Spermatophyta</taxon>
        <taxon>Magnoliopsida</taxon>
        <taxon>eudicotyledons</taxon>
        <taxon>Gunneridae</taxon>
        <taxon>Pentapetalae</taxon>
        <taxon>rosids</taxon>
        <taxon>fabids</taxon>
        <taxon>Malpighiales</taxon>
        <taxon>Erythroxylaceae</taxon>
        <taxon>Erythroxylum</taxon>
    </lineage>
</organism>
<evidence type="ECO:0000256" key="2">
    <source>
        <dbReference type="SAM" id="Phobius"/>
    </source>
</evidence>
<keyword evidence="2" id="KW-0812">Transmembrane</keyword>
<feature type="transmembrane region" description="Helical" evidence="2">
    <location>
        <begin position="139"/>
        <end position="165"/>
    </location>
</feature>
<sequence>MEHPPTPYIAPEPPQFPAPPHFPGPPRSVDLSPLEFVLALIAIITIPALIYTFFFSIKCPPAPFRRRHRRDVDSSDVLSVNNENNPTSADAKEVVADVKYKKETHVKEIGSECPVCLSVFNDGEDVKQLRLLLVLVSEVIMDLVLCLLPEIPIFNKVCLMLLVWFDRY</sequence>
<evidence type="ECO:0000313" key="4">
    <source>
        <dbReference type="Proteomes" id="UP001159364"/>
    </source>
</evidence>
<gene>
    <name evidence="3" type="ORF">K2173_002022</name>
</gene>
<comment type="caution">
    <text evidence="3">The sequence shown here is derived from an EMBL/GenBank/DDBJ whole genome shotgun (WGS) entry which is preliminary data.</text>
</comment>
<evidence type="ECO:0000256" key="1">
    <source>
        <dbReference type="SAM" id="MobiDB-lite"/>
    </source>
</evidence>
<dbReference type="Proteomes" id="UP001159364">
    <property type="component" value="Linkage Group LG09"/>
</dbReference>
<accession>A0AAV8SQD6</accession>
<keyword evidence="2" id="KW-0472">Membrane</keyword>
<feature type="transmembrane region" description="Helical" evidence="2">
    <location>
        <begin position="36"/>
        <end position="57"/>
    </location>
</feature>
<evidence type="ECO:0000313" key="3">
    <source>
        <dbReference type="EMBL" id="KAJ8754124.1"/>
    </source>
</evidence>
<reference evidence="3 4" key="1">
    <citation type="submission" date="2021-09" db="EMBL/GenBank/DDBJ databases">
        <title>Genomic insights and catalytic innovation underlie evolution of tropane alkaloids biosynthesis.</title>
        <authorList>
            <person name="Wang Y.-J."/>
            <person name="Tian T."/>
            <person name="Huang J.-P."/>
            <person name="Huang S.-X."/>
        </authorList>
    </citation>
    <scope>NUCLEOTIDE SEQUENCE [LARGE SCALE GENOMIC DNA]</scope>
    <source>
        <strain evidence="3">KIB-2018</strain>
        <tissue evidence="3">Leaf</tissue>
    </source>
</reference>
<protein>
    <submittedName>
        <fullName evidence="3">Uncharacterized protein</fullName>
    </submittedName>
</protein>
<name>A0AAV8SQD6_9ROSI</name>
<keyword evidence="2" id="KW-1133">Transmembrane helix</keyword>
<dbReference type="AlphaFoldDB" id="A0AAV8SQD6"/>
<proteinExistence type="predicted"/>
<keyword evidence="4" id="KW-1185">Reference proteome</keyword>
<feature type="region of interest" description="Disordered" evidence="1">
    <location>
        <begin position="1"/>
        <end position="24"/>
    </location>
</feature>
<dbReference type="EMBL" id="JAIWQS010000009">
    <property type="protein sequence ID" value="KAJ8754124.1"/>
    <property type="molecule type" value="Genomic_DNA"/>
</dbReference>